<dbReference type="RefSeq" id="WP_066837786.1">
    <property type="nucleotide sequence ID" value="NZ_LSTQ01000004.1"/>
</dbReference>
<evidence type="ECO:0000313" key="4">
    <source>
        <dbReference type="Proteomes" id="UP000076947"/>
    </source>
</evidence>
<evidence type="ECO:0000256" key="2">
    <source>
        <dbReference type="SAM" id="Phobius"/>
    </source>
</evidence>
<feature type="transmembrane region" description="Helical" evidence="2">
    <location>
        <begin position="107"/>
        <end position="127"/>
    </location>
</feature>
<dbReference type="Proteomes" id="UP000076947">
    <property type="component" value="Unassembled WGS sequence"/>
</dbReference>
<dbReference type="EMBL" id="LSTQ01000004">
    <property type="protein sequence ID" value="OAH31594.1"/>
    <property type="molecule type" value="Genomic_DNA"/>
</dbReference>
<feature type="region of interest" description="Disordered" evidence="1">
    <location>
        <begin position="1"/>
        <end position="27"/>
    </location>
</feature>
<feature type="transmembrane region" description="Helical" evidence="2">
    <location>
        <begin position="60"/>
        <end position="79"/>
    </location>
</feature>
<name>A0A177IS60_9CORY</name>
<keyword evidence="2" id="KW-0472">Membrane</keyword>
<proteinExistence type="predicted"/>
<keyword evidence="4" id="KW-1185">Reference proteome</keyword>
<organism evidence="3 4">
    <name type="scientific">Corynebacterium stationis</name>
    <dbReference type="NCBI Taxonomy" id="1705"/>
    <lineage>
        <taxon>Bacteria</taxon>
        <taxon>Bacillati</taxon>
        <taxon>Actinomycetota</taxon>
        <taxon>Actinomycetes</taxon>
        <taxon>Mycobacteriales</taxon>
        <taxon>Corynebacteriaceae</taxon>
        <taxon>Corynebacterium</taxon>
    </lineage>
</organism>
<protein>
    <submittedName>
        <fullName evidence="3">Uncharacterized protein</fullName>
    </submittedName>
</protein>
<dbReference type="AlphaFoldDB" id="A0A177IS60"/>
<comment type="caution">
    <text evidence="3">The sequence shown here is derived from an EMBL/GenBank/DDBJ whole genome shotgun (WGS) entry which is preliminary data.</text>
</comment>
<feature type="transmembrane region" description="Helical" evidence="2">
    <location>
        <begin position="33"/>
        <end position="53"/>
    </location>
</feature>
<feature type="transmembrane region" description="Helical" evidence="2">
    <location>
        <begin position="85"/>
        <end position="102"/>
    </location>
</feature>
<gene>
    <name evidence="3" type="ORF">AYJ05_08475</name>
</gene>
<accession>A0A177IS60</accession>
<dbReference type="OrthoDB" id="9967168at2"/>
<keyword evidence="2" id="KW-1133">Transmembrane helix</keyword>
<sequence length="153" mass="16185">MSNPEPDAPEEVETPKPPSDSETSGRNSKFAPIPLILCIAGMLISPFFIATFVPEAAAGWTVLGIFFVLALGTGVWFGAITKPTWWFPVAVGVAFMLTRALYFQDGLFLYALGFAALAGVGTLLSGAGKLELDDDDASAVDKFKEVEHGEVGA</sequence>
<reference evidence="4" key="1">
    <citation type="submission" date="2016-02" db="EMBL/GenBank/DDBJ databases">
        <authorList>
            <person name="Kaur G."/>
            <person name="Nair G.R."/>
            <person name="Mayilraj S."/>
        </authorList>
    </citation>
    <scope>NUCLEOTIDE SEQUENCE [LARGE SCALE GENOMIC DNA]</scope>
    <source>
        <strain evidence="4">GA-15</strain>
    </source>
</reference>
<evidence type="ECO:0000256" key="1">
    <source>
        <dbReference type="SAM" id="MobiDB-lite"/>
    </source>
</evidence>
<keyword evidence="2" id="KW-0812">Transmembrane</keyword>
<evidence type="ECO:0000313" key="3">
    <source>
        <dbReference type="EMBL" id="OAH31594.1"/>
    </source>
</evidence>
<dbReference type="STRING" id="1705.CA21670_08415"/>